<proteinExistence type="predicted"/>
<reference evidence="2" key="2">
    <citation type="submission" date="2020-11" db="EMBL/GenBank/DDBJ databases">
        <authorList>
            <person name="McCartney M.A."/>
            <person name="Auch B."/>
            <person name="Kono T."/>
            <person name="Mallez S."/>
            <person name="Becker A."/>
            <person name="Gohl D.M."/>
            <person name="Silverstein K.A.T."/>
            <person name="Koren S."/>
            <person name="Bechman K.B."/>
            <person name="Herman A."/>
            <person name="Abrahante J.E."/>
            <person name="Garbe J."/>
        </authorList>
    </citation>
    <scope>NUCLEOTIDE SEQUENCE</scope>
    <source>
        <strain evidence="2">Duluth1</strain>
        <tissue evidence="2">Whole animal</tissue>
    </source>
</reference>
<name>A0A9D4S566_DREPO</name>
<dbReference type="Proteomes" id="UP000828390">
    <property type="component" value="Unassembled WGS sequence"/>
</dbReference>
<keyword evidence="3" id="KW-1185">Reference proteome</keyword>
<comment type="caution">
    <text evidence="2">The sequence shown here is derived from an EMBL/GenBank/DDBJ whole genome shotgun (WGS) entry which is preliminary data.</text>
</comment>
<evidence type="ECO:0000313" key="2">
    <source>
        <dbReference type="EMBL" id="KAH3891000.1"/>
    </source>
</evidence>
<organism evidence="2 3">
    <name type="scientific">Dreissena polymorpha</name>
    <name type="common">Zebra mussel</name>
    <name type="synonym">Mytilus polymorpha</name>
    <dbReference type="NCBI Taxonomy" id="45954"/>
    <lineage>
        <taxon>Eukaryota</taxon>
        <taxon>Metazoa</taxon>
        <taxon>Spiralia</taxon>
        <taxon>Lophotrochozoa</taxon>
        <taxon>Mollusca</taxon>
        <taxon>Bivalvia</taxon>
        <taxon>Autobranchia</taxon>
        <taxon>Heteroconchia</taxon>
        <taxon>Euheterodonta</taxon>
        <taxon>Imparidentia</taxon>
        <taxon>Neoheterodontei</taxon>
        <taxon>Myida</taxon>
        <taxon>Dreissenoidea</taxon>
        <taxon>Dreissenidae</taxon>
        <taxon>Dreissena</taxon>
    </lineage>
</organism>
<feature type="region of interest" description="Disordered" evidence="1">
    <location>
        <begin position="1"/>
        <end position="21"/>
    </location>
</feature>
<evidence type="ECO:0000313" key="3">
    <source>
        <dbReference type="Proteomes" id="UP000828390"/>
    </source>
</evidence>
<dbReference type="EMBL" id="JAIWYP010000001">
    <property type="protein sequence ID" value="KAH3891000.1"/>
    <property type="molecule type" value="Genomic_DNA"/>
</dbReference>
<gene>
    <name evidence="2" type="ORF">DPMN_015091</name>
</gene>
<evidence type="ECO:0000256" key="1">
    <source>
        <dbReference type="SAM" id="MobiDB-lite"/>
    </source>
</evidence>
<reference evidence="2" key="1">
    <citation type="journal article" date="2019" name="bioRxiv">
        <title>The Genome of the Zebra Mussel, Dreissena polymorpha: A Resource for Invasive Species Research.</title>
        <authorList>
            <person name="McCartney M.A."/>
            <person name="Auch B."/>
            <person name="Kono T."/>
            <person name="Mallez S."/>
            <person name="Zhang Y."/>
            <person name="Obille A."/>
            <person name="Becker A."/>
            <person name="Abrahante J.E."/>
            <person name="Garbe J."/>
            <person name="Badalamenti J.P."/>
            <person name="Herman A."/>
            <person name="Mangelson H."/>
            <person name="Liachko I."/>
            <person name="Sullivan S."/>
            <person name="Sone E.D."/>
            <person name="Koren S."/>
            <person name="Silverstein K.A.T."/>
            <person name="Beckman K.B."/>
            <person name="Gohl D.M."/>
        </authorList>
    </citation>
    <scope>NUCLEOTIDE SEQUENCE</scope>
    <source>
        <strain evidence="2">Duluth1</strain>
        <tissue evidence="2">Whole animal</tissue>
    </source>
</reference>
<protein>
    <submittedName>
        <fullName evidence="2">Uncharacterized protein</fullName>
    </submittedName>
</protein>
<dbReference type="AlphaFoldDB" id="A0A9D4S566"/>
<sequence length="61" mass="6660">MLVPVQSLRGGWVSKGPSTKRDKAKTNLARIAVLASPITVAPKLRFLTVGCCKQYLEMKVC</sequence>
<accession>A0A9D4S566</accession>